<organism evidence="7 8">
    <name type="scientific">Murimonas intestini</name>
    <dbReference type="NCBI Taxonomy" id="1337051"/>
    <lineage>
        <taxon>Bacteria</taxon>
        <taxon>Bacillati</taxon>
        <taxon>Bacillota</taxon>
        <taxon>Clostridia</taxon>
        <taxon>Lachnospirales</taxon>
        <taxon>Lachnospiraceae</taxon>
        <taxon>Murimonas</taxon>
    </lineage>
</organism>
<keyword evidence="3" id="KW-0472">Membrane</keyword>
<dbReference type="InterPro" id="IPR001460">
    <property type="entry name" value="PCN-bd_Tpept"/>
</dbReference>
<feature type="domain" description="Penicillin-binding protein transpeptidase" evidence="5">
    <location>
        <begin position="286"/>
        <end position="609"/>
    </location>
</feature>
<protein>
    <submittedName>
        <fullName evidence="7">Stage V sporulation protein D (Sporulation-specific penicillin-binding protein)</fullName>
    </submittedName>
</protein>
<dbReference type="Gene3D" id="3.40.710.10">
    <property type="entry name" value="DD-peptidase/beta-lactamase superfamily"/>
    <property type="match status" value="1"/>
</dbReference>
<evidence type="ECO:0000256" key="1">
    <source>
        <dbReference type="ARBA" id="ARBA00004370"/>
    </source>
</evidence>
<evidence type="ECO:0000256" key="2">
    <source>
        <dbReference type="ARBA" id="ARBA00007171"/>
    </source>
</evidence>
<keyword evidence="8" id="KW-1185">Reference proteome</keyword>
<evidence type="ECO:0000259" key="6">
    <source>
        <dbReference type="Pfam" id="PF03717"/>
    </source>
</evidence>
<dbReference type="InterPro" id="IPR036138">
    <property type="entry name" value="PBP_dimer_sf"/>
</dbReference>
<dbReference type="Pfam" id="PF03717">
    <property type="entry name" value="PBP_dimer"/>
    <property type="match status" value="1"/>
</dbReference>
<evidence type="ECO:0000313" key="7">
    <source>
        <dbReference type="EMBL" id="PWJ77920.1"/>
    </source>
</evidence>
<evidence type="ECO:0000256" key="4">
    <source>
        <dbReference type="SAM" id="MobiDB-lite"/>
    </source>
</evidence>
<evidence type="ECO:0000259" key="5">
    <source>
        <dbReference type="Pfam" id="PF00905"/>
    </source>
</evidence>
<evidence type="ECO:0000256" key="3">
    <source>
        <dbReference type="ARBA" id="ARBA00023136"/>
    </source>
</evidence>
<feature type="region of interest" description="Disordered" evidence="4">
    <location>
        <begin position="649"/>
        <end position="711"/>
    </location>
</feature>
<name>A0AB73T7W1_9FIRM</name>
<proteinExistence type="inferred from homology"/>
<dbReference type="SUPFAM" id="SSF56601">
    <property type="entry name" value="beta-lactamase/transpeptidase-like"/>
    <property type="match status" value="1"/>
</dbReference>
<dbReference type="InterPro" id="IPR012338">
    <property type="entry name" value="Beta-lactam/transpept-like"/>
</dbReference>
<dbReference type="EMBL" id="QGGY01000002">
    <property type="protein sequence ID" value="PWJ77920.1"/>
    <property type="molecule type" value="Genomic_DNA"/>
</dbReference>
<evidence type="ECO:0000313" key="8">
    <source>
        <dbReference type="Proteomes" id="UP000245412"/>
    </source>
</evidence>
<dbReference type="GO" id="GO:0005886">
    <property type="term" value="C:plasma membrane"/>
    <property type="evidence" value="ECO:0007669"/>
    <property type="project" value="TreeGrafter"/>
</dbReference>
<dbReference type="Proteomes" id="UP000245412">
    <property type="component" value="Unassembled WGS sequence"/>
</dbReference>
<comment type="similarity">
    <text evidence="2">Belongs to the transpeptidase family.</text>
</comment>
<feature type="domain" description="Penicillin-binding protein dimerisation" evidence="6">
    <location>
        <begin position="64"/>
        <end position="222"/>
    </location>
</feature>
<dbReference type="GO" id="GO:0008658">
    <property type="term" value="F:penicillin binding"/>
    <property type="evidence" value="ECO:0007669"/>
    <property type="project" value="InterPro"/>
</dbReference>
<gene>
    <name evidence="7" type="ORF">C7383_10253</name>
</gene>
<dbReference type="Pfam" id="PF00905">
    <property type="entry name" value="Transpeptidase"/>
    <property type="match status" value="1"/>
</dbReference>
<sequence>MATRRKTKKKRFTHKMQIKLLAIFAFVLLALAIINIRISYIAKTSGDKYTKQVLSQQQYDSRTIPFRRGEIRDRNGTVLAKSEKVYNLVLDCYAVNQKEDYIEPTVRALVSTMGLDESEVRSRLTSDETKDSQYQVLKRQVTIEEKQAYEDYVSTDAEKKLTDEQIKERRNITGIWFEENYIREYPMSTVASTVVGFSNNLNDGVSGLEVWYSDVLNGVNGREFGYLNEDSELQRTIIEPTNGNTLVMSIDTNIQQVVEKYIAQYEAEHMDGPSDENAGHGAKNVGVIVADCNTGEILAMATNKGYDLNDPFDLTGWYSDTEVDKMSEEDHSKALNERWANFTVSEAFEPGSTMKPITVSYALDIGAITDDESYMCDGGEQITDRYIKCDNVWGHGMESLSDVIMNSCNDAIMQISMKVGIGNFLQCQAEFGFGLKTGIDLPNENAGILYTKNSMHEVELATNAFGQGFTCSMIQELAAFSTVVNGGYYYQPHVVRQVLDPSGGVAKTIDPVVLRNPISQRSSSLLRDYLEKGVSEGTGRRARVPGYRVGGKTGTAEKLPRENGKYVVSFIGAVPINDPQVVCYVVIDEPNVEDQTFGGFPQIMFRQIMTEVLPYMNIYPTEEITDDLLSELGITQDEALAGGNAVQNETQETNEDGTPVEGAGSGDGVQGDPENPVAQQDNLPGPPEANENAPVDDGAEGVTPDDLQLNE</sequence>
<dbReference type="InterPro" id="IPR050515">
    <property type="entry name" value="Beta-lactam/transpept"/>
</dbReference>
<dbReference type="RefSeq" id="WP_109624874.1">
    <property type="nucleotide sequence ID" value="NZ_CANTIO010000042.1"/>
</dbReference>
<dbReference type="InterPro" id="IPR005311">
    <property type="entry name" value="PBP_dimer"/>
</dbReference>
<dbReference type="Gene3D" id="3.90.1310.10">
    <property type="entry name" value="Penicillin-binding protein 2a (Domain 2)"/>
    <property type="match status" value="1"/>
</dbReference>
<comment type="subcellular location">
    <subcellularLocation>
        <location evidence="1">Membrane</location>
    </subcellularLocation>
</comment>
<dbReference type="SUPFAM" id="SSF56519">
    <property type="entry name" value="Penicillin binding protein dimerisation domain"/>
    <property type="match status" value="1"/>
</dbReference>
<dbReference type="GO" id="GO:0071555">
    <property type="term" value="P:cell wall organization"/>
    <property type="evidence" value="ECO:0007669"/>
    <property type="project" value="TreeGrafter"/>
</dbReference>
<comment type="caution">
    <text evidence="7">The sequence shown here is derived from an EMBL/GenBank/DDBJ whole genome shotgun (WGS) entry which is preliminary data.</text>
</comment>
<dbReference type="PANTHER" id="PTHR30627">
    <property type="entry name" value="PEPTIDOGLYCAN D,D-TRANSPEPTIDASE"/>
    <property type="match status" value="1"/>
</dbReference>
<dbReference type="PANTHER" id="PTHR30627:SF1">
    <property type="entry name" value="PEPTIDOGLYCAN D,D-TRANSPEPTIDASE FTSI"/>
    <property type="match status" value="1"/>
</dbReference>
<reference evidence="7 8" key="1">
    <citation type="submission" date="2018-05" db="EMBL/GenBank/DDBJ databases">
        <authorList>
            <person name="Goeker M."/>
            <person name="Huntemann M."/>
            <person name="Clum A."/>
            <person name="Pillay M."/>
            <person name="Palaniappan K."/>
            <person name="Varghese N."/>
            <person name="Mikhailova N."/>
            <person name="Stamatis D."/>
            <person name="Reddy T."/>
            <person name="Daum C."/>
            <person name="Shapiro N."/>
            <person name="Ivanova N."/>
            <person name="Kyrpides N."/>
            <person name="Woyke T."/>
        </authorList>
    </citation>
    <scope>NUCLEOTIDE SEQUENCE [LARGE SCALE GENOMIC DNA]</scope>
    <source>
        <strain evidence="7 8">DSM 26524</strain>
    </source>
</reference>
<accession>A0AB73T7W1</accession>
<dbReference type="AlphaFoldDB" id="A0AB73T7W1"/>